<feature type="domain" description="C2CD3 N-terminal C2" evidence="1">
    <location>
        <begin position="11"/>
        <end position="124"/>
    </location>
</feature>
<gene>
    <name evidence="2" type="ORF">OEZ85_004330</name>
</gene>
<proteinExistence type="predicted"/>
<keyword evidence="3" id="KW-1185">Reference proteome</keyword>
<name>A0ABY8UL52_TETOB</name>
<dbReference type="PANTHER" id="PTHR21254:SF1">
    <property type="entry name" value="C2 DOMAIN-CONTAINING PROTEIN 3"/>
    <property type="match status" value="1"/>
</dbReference>
<evidence type="ECO:0000313" key="2">
    <source>
        <dbReference type="EMBL" id="WIA21972.1"/>
    </source>
</evidence>
<dbReference type="Pfam" id="PF25339">
    <property type="entry name" value="C2_C2CD3_N"/>
    <property type="match status" value="1"/>
</dbReference>
<accession>A0ABY8UL52</accession>
<sequence>MKDPSTPHVKIASLTLPPDVPGEVQLRLRWWGASADTVVPFHATRGAGAAFPLTSGPRYLSRYLKDMGCAVLTVEECPSSRPVGTISVDVSCLDVSKPVEASVPLKGSNGQVLATAAVSMRVHYGEEPLFTQEVQLIARPEFSAHAQHTVLLPPGQSLADCLADDGSGAAAEQQLGFESLADCLADDGSGAAADQQLGFEVYNKWQDDSDSLIAAGVLPLQQVLALSQVYNKWQDDSLIAAGVLQLQQVLALSQAAVRDAENCLGGGSDLLGRALQLGPHPYATLGLPAALVGSSSSSSSSGEQVQAVQVLKTPFQAQTFCPQFHHKQLLPLTLTGPSLAALASAECSVQLWHHCPRSQAVAAALSRGHSSSYVMAGQQQVLLGSGSCPLQALLTRPQGIRSWLVLKSQLGQPVGAVQVALQFTHIGGTPTDTCPAADCPLNKHPQLLQLLATALPAAAPTLTPLLASPPEGFAGQLARLSVLVEELLLPGGDDVLLERPRIANYVAAYRLPGAQAESRSHSKAPTSPQHSILLARLPVLG</sequence>
<dbReference type="PANTHER" id="PTHR21254">
    <property type="entry name" value="C2 DOMAIN-CONTAINING PROTEIN 3"/>
    <property type="match status" value="1"/>
</dbReference>
<dbReference type="EMBL" id="CP126221">
    <property type="protein sequence ID" value="WIA21972.1"/>
    <property type="molecule type" value="Genomic_DNA"/>
</dbReference>
<organism evidence="2 3">
    <name type="scientific">Tetradesmus obliquus</name>
    <name type="common">Green alga</name>
    <name type="synonym">Acutodesmus obliquus</name>
    <dbReference type="NCBI Taxonomy" id="3088"/>
    <lineage>
        <taxon>Eukaryota</taxon>
        <taxon>Viridiplantae</taxon>
        <taxon>Chlorophyta</taxon>
        <taxon>core chlorophytes</taxon>
        <taxon>Chlorophyceae</taxon>
        <taxon>CS clade</taxon>
        <taxon>Sphaeropleales</taxon>
        <taxon>Scenedesmaceae</taxon>
        <taxon>Tetradesmus</taxon>
    </lineage>
</organism>
<evidence type="ECO:0000313" key="3">
    <source>
        <dbReference type="Proteomes" id="UP001244341"/>
    </source>
</evidence>
<dbReference type="InterPro" id="IPR057537">
    <property type="entry name" value="C2_C2CD3_N"/>
</dbReference>
<evidence type="ECO:0000259" key="1">
    <source>
        <dbReference type="Pfam" id="PF25339"/>
    </source>
</evidence>
<protein>
    <recommendedName>
        <fullName evidence="1">C2CD3 N-terminal C2 domain-containing protein</fullName>
    </recommendedName>
</protein>
<reference evidence="2 3" key="1">
    <citation type="submission" date="2023-05" db="EMBL/GenBank/DDBJ databases">
        <title>A 100% complete, gapless, phased diploid assembly of the Scenedesmus obliquus UTEX 3031 genome.</title>
        <authorList>
            <person name="Biondi T.C."/>
            <person name="Hanschen E.R."/>
            <person name="Kwon T."/>
            <person name="Eng W."/>
            <person name="Kruse C.P.S."/>
            <person name="Koehler S.I."/>
            <person name="Kunde Y."/>
            <person name="Gleasner C.D."/>
            <person name="You Mak K.T."/>
            <person name="Polle J."/>
            <person name="Hovde B.T."/>
            <person name="Starkenburg S.R."/>
        </authorList>
    </citation>
    <scope>NUCLEOTIDE SEQUENCE [LARGE SCALE GENOMIC DNA]</scope>
    <source>
        <strain evidence="2 3">DOE0152z</strain>
    </source>
</reference>
<dbReference type="Proteomes" id="UP001244341">
    <property type="component" value="Chromosome 14b"/>
</dbReference>